<dbReference type="EC" id="2.7.1.30" evidence="9"/>
<feature type="binding site" evidence="9">
    <location>
        <position position="83"/>
    </location>
    <ligand>
        <name>sn-glycerol 3-phosphate</name>
        <dbReference type="ChEBI" id="CHEBI:57597"/>
    </ligand>
</feature>
<feature type="binding site" evidence="9">
    <location>
        <position position="12"/>
    </location>
    <ligand>
        <name>ADP</name>
        <dbReference type="ChEBI" id="CHEBI:456216"/>
    </ligand>
</feature>
<evidence type="ECO:0000256" key="9">
    <source>
        <dbReference type="HAMAP-Rule" id="MF_00186"/>
    </source>
</evidence>
<dbReference type="GO" id="GO:0019563">
    <property type="term" value="P:glycerol catabolic process"/>
    <property type="evidence" value="ECO:0007669"/>
    <property type="project" value="UniProtKB-UniRule"/>
</dbReference>
<dbReference type="GO" id="GO:0004370">
    <property type="term" value="F:glycerol kinase activity"/>
    <property type="evidence" value="ECO:0007669"/>
    <property type="project" value="UniProtKB-UniRule"/>
</dbReference>
<protein>
    <recommendedName>
        <fullName evidence="9">Glycerol kinase</fullName>
        <ecNumber evidence="9">2.7.1.30</ecNumber>
    </recommendedName>
    <alternativeName>
        <fullName evidence="9">ATP:glycerol 3-phosphotransferase</fullName>
    </alternativeName>
    <alternativeName>
        <fullName evidence="9">Glycerokinase</fullName>
        <shortName evidence="9">GK</shortName>
    </alternativeName>
</protein>
<feature type="binding site" evidence="9">
    <location>
        <position position="303"/>
    </location>
    <ligand>
        <name>ADP</name>
        <dbReference type="ChEBI" id="CHEBI:456216"/>
    </ligand>
</feature>
<evidence type="ECO:0000259" key="12">
    <source>
        <dbReference type="Pfam" id="PF02782"/>
    </source>
</evidence>
<dbReference type="Pfam" id="PF02782">
    <property type="entry name" value="FGGY_C"/>
    <property type="match status" value="1"/>
</dbReference>
<evidence type="ECO:0000256" key="4">
    <source>
        <dbReference type="ARBA" id="ARBA00022741"/>
    </source>
</evidence>
<dbReference type="EMBL" id="LLYW01000050">
    <property type="protein sequence ID" value="KUH31650.1"/>
    <property type="molecule type" value="Genomic_DNA"/>
</dbReference>
<proteinExistence type="inferred from homology"/>
<dbReference type="PANTHER" id="PTHR10196:SF69">
    <property type="entry name" value="GLYCEROL KINASE"/>
    <property type="match status" value="1"/>
</dbReference>
<evidence type="ECO:0000256" key="1">
    <source>
        <dbReference type="ARBA" id="ARBA00005190"/>
    </source>
</evidence>
<dbReference type="PROSITE" id="PS00445">
    <property type="entry name" value="FGGY_KINASES_2"/>
    <property type="match status" value="1"/>
</dbReference>
<dbReference type="STRING" id="227598.APY94_11920"/>
<keyword evidence="5 9" id="KW-0418">Kinase</keyword>
<sequence>MEQFILSLDEGTTSARAIIFDRESNVLSVGQYEFPQHYPKPGWVEHNPEEIWDAQFRAIKTALERAKVEPSQIAAIGVTNQRETTIVWDRSGKQLHNAIVWQCRRTAEMVEEIKREYGDVIKEKTGLVPDAYFSASKLKWLLDNVPGLREKAERGEVLFGTVDTFLIYRLTGEHVTDYSNASRTMLFNIRRLKWDDELLEIFNIPEEVLPEVRESSEVYGYTKSELIGAEIPVSGDAGDQQAALFGQAGFEAGMVKATYGTGSFILANTGKTVRYSDNLLTTIAWGLNGKVTYALEGSVFITGAAVQWLRDGIRIIKSAPETEELARKLESNEGVYFVPAFVGLGAPYWDQFARGLIIGITRGTGREHLARATLEAIAYLTRDVVEEMERLVGIKELRVDGGATANDFLMEFQADILNRRVVRPVVKETTALGAAYLAGLAVDYWGSLEEIRSLWKAERVFEPTMDEETRERLYHGWKEAVKRAMGWAKVVGV</sequence>
<dbReference type="FunFam" id="3.30.420.40:FF:000008">
    <property type="entry name" value="Glycerol kinase"/>
    <property type="match status" value="1"/>
</dbReference>
<evidence type="ECO:0000256" key="5">
    <source>
        <dbReference type="ARBA" id="ARBA00022777"/>
    </source>
</evidence>
<evidence type="ECO:0000256" key="10">
    <source>
        <dbReference type="RuleBase" id="RU003733"/>
    </source>
</evidence>
<feature type="binding site" evidence="9">
    <location>
        <position position="402"/>
    </location>
    <ligand>
        <name>ATP</name>
        <dbReference type="ChEBI" id="CHEBI:30616"/>
    </ligand>
</feature>
<comment type="function">
    <text evidence="9">Key enzyme in the regulation of glycerol uptake and metabolism. Catalyzes the phosphorylation of glycerol to yield sn-glycerol 3-phosphate.</text>
</comment>
<evidence type="ECO:0000256" key="2">
    <source>
        <dbReference type="ARBA" id="ARBA00009156"/>
    </source>
</evidence>
<accession>A0A117ISS5</accession>
<feature type="binding site" evidence="9">
    <location>
        <position position="239"/>
    </location>
    <ligand>
        <name>sn-glycerol 3-phosphate</name>
        <dbReference type="ChEBI" id="CHEBI:57597"/>
    </ligand>
</feature>
<dbReference type="InterPro" id="IPR018483">
    <property type="entry name" value="Carb_kinase_FGGY_CS"/>
</dbReference>
<dbReference type="UniPathway" id="UPA00618">
    <property type="reaction ID" value="UER00672"/>
</dbReference>
<feature type="binding site" evidence="9">
    <location>
        <position position="303"/>
    </location>
    <ligand>
        <name>ATP</name>
        <dbReference type="ChEBI" id="CHEBI:30616"/>
    </ligand>
</feature>
<comment type="similarity">
    <text evidence="2 9 10">Belongs to the FGGY kinase family.</text>
</comment>
<feature type="binding site" evidence="9">
    <location>
        <position position="12"/>
    </location>
    <ligand>
        <name>sn-glycerol 3-phosphate</name>
        <dbReference type="ChEBI" id="CHEBI:57597"/>
    </ligand>
</feature>
<evidence type="ECO:0000256" key="8">
    <source>
        <dbReference type="ARBA" id="ARBA00052101"/>
    </source>
</evidence>
<dbReference type="PIRSF" id="PIRSF000538">
    <property type="entry name" value="GlpK"/>
    <property type="match status" value="1"/>
</dbReference>
<name>A0A117ISS5_9EURY</name>
<dbReference type="GO" id="GO:0005829">
    <property type="term" value="C:cytosol"/>
    <property type="evidence" value="ECO:0007669"/>
    <property type="project" value="TreeGrafter"/>
</dbReference>
<dbReference type="Proteomes" id="UP000053462">
    <property type="component" value="Unassembled WGS sequence"/>
</dbReference>
<dbReference type="GO" id="GO:0006072">
    <property type="term" value="P:glycerol-3-phosphate metabolic process"/>
    <property type="evidence" value="ECO:0007669"/>
    <property type="project" value="InterPro"/>
</dbReference>
<feature type="binding site" evidence="9">
    <location>
        <position position="82"/>
    </location>
    <ligand>
        <name>sn-glycerol 3-phosphate</name>
        <dbReference type="ChEBI" id="CHEBI:57597"/>
    </ligand>
</feature>
<evidence type="ECO:0000313" key="13">
    <source>
        <dbReference type="EMBL" id="KUH31650.1"/>
    </source>
</evidence>
<evidence type="ECO:0000256" key="3">
    <source>
        <dbReference type="ARBA" id="ARBA00022679"/>
    </source>
</evidence>
<feature type="binding site" evidence="9">
    <location>
        <position position="261"/>
    </location>
    <ligand>
        <name>ATP</name>
        <dbReference type="ChEBI" id="CHEBI:30616"/>
    </ligand>
</feature>
<feature type="binding site" evidence="9">
    <location>
        <position position="83"/>
    </location>
    <ligand>
        <name>glycerol</name>
        <dbReference type="ChEBI" id="CHEBI:17754"/>
    </ligand>
</feature>
<dbReference type="HAMAP" id="MF_00186">
    <property type="entry name" value="Glycerol_kin"/>
    <property type="match status" value="1"/>
</dbReference>
<dbReference type="PANTHER" id="PTHR10196">
    <property type="entry name" value="SUGAR KINASE"/>
    <property type="match status" value="1"/>
</dbReference>
<evidence type="ECO:0000256" key="6">
    <source>
        <dbReference type="ARBA" id="ARBA00022798"/>
    </source>
</evidence>
<evidence type="ECO:0000259" key="11">
    <source>
        <dbReference type="Pfam" id="PF00370"/>
    </source>
</evidence>
<dbReference type="Pfam" id="PF00370">
    <property type="entry name" value="FGGY_N"/>
    <property type="match status" value="1"/>
</dbReference>
<dbReference type="CDD" id="cd07786">
    <property type="entry name" value="FGGY_EcGK_like"/>
    <property type="match status" value="1"/>
</dbReference>
<feature type="domain" description="Carbohydrate kinase FGGY N-terminal" evidence="11">
    <location>
        <begin position="5"/>
        <end position="246"/>
    </location>
</feature>
<feature type="binding site" evidence="9">
    <location>
        <position position="239"/>
    </location>
    <ligand>
        <name>glycerol</name>
        <dbReference type="ChEBI" id="CHEBI:17754"/>
    </ligand>
</feature>
<feature type="binding site" evidence="9">
    <location>
        <position position="16"/>
    </location>
    <ligand>
        <name>ADP</name>
        <dbReference type="ChEBI" id="CHEBI:456216"/>
    </ligand>
</feature>
<reference evidence="13 14" key="1">
    <citation type="submission" date="2015-10" db="EMBL/GenBank/DDBJ databases">
        <title>Draft genome sequence of Thermococcus celericrescens strain DSM 17994.</title>
        <authorList>
            <person name="Hong S.-J."/>
            <person name="Park C.-E."/>
            <person name="Shin J.-H."/>
        </authorList>
    </citation>
    <scope>NUCLEOTIDE SEQUENCE [LARGE SCALE GENOMIC DNA]</scope>
    <source>
        <strain evidence="13 14">DSM 17994</strain>
    </source>
</reference>
<feature type="binding site" evidence="9">
    <location>
        <position position="132"/>
    </location>
    <ligand>
        <name>glycerol</name>
        <dbReference type="ChEBI" id="CHEBI:17754"/>
    </ligand>
</feature>
<dbReference type="SUPFAM" id="SSF53067">
    <property type="entry name" value="Actin-like ATPase domain"/>
    <property type="match status" value="2"/>
</dbReference>
<dbReference type="NCBIfam" id="TIGR01311">
    <property type="entry name" value="glycerol_kin"/>
    <property type="match status" value="1"/>
</dbReference>
<evidence type="ECO:0000256" key="7">
    <source>
        <dbReference type="ARBA" id="ARBA00022840"/>
    </source>
</evidence>
<feature type="domain" description="Carbohydrate kinase FGGY C-terminal" evidence="12">
    <location>
        <begin position="256"/>
        <end position="441"/>
    </location>
</feature>
<dbReference type="InterPro" id="IPR043129">
    <property type="entry name" value="ATPase_NBD"/>
</dbReference>
<feature type="binding site" evidence="9">
    <location>
        <position position="307"/>
    </location>
    <ligand>
        <name>ATP</name>
        <dbReference type="ChEBI" id="CHEBI:30616"/>
    </ligand>
</feature>
<dbReference type="AlphaFoldDB" id="A0A117ISS5"/>
<dbReference type="InterPro" id="IPR018484">
    <property type="entry name" value="FGGY_N"/>
</dbReference>
<feature type="binding site" evidence="9">
    <location>
        <position position="261"/>
    </location>
    <ligand>
        <name>ADP</name>
        <dbReference type="ChEBI" id="CHEBI:456216"/>
    </ligand>
</feature>
<feature type="binding site" evidence="9">
    <location>
        <position position="240"/>
    </location>
    <ligand>
        <name>glycerol</name>
        <dbReference type="ChEBI" id="CHEBI:17754"/>
    </ligand>
</feature>
<dbReference type="GO" id="GO:0005524">
    <property type="term" value="F:ATP binding"/>
    <property type="evidence" value="ECO:0007669"/>
    <property type="project" value="UniProtKB-UniRule"/>
</dbReference>
<dbReference type="NCBIfam" id="NF000756">
    <property type="entry name" value="PRK00047.1"/>
    <property type="match status" value="1"/>
</dbReference>
<dbReference type="FunFam" id="3.30.420.40:FF:000007">
    <property type="entry name" value="Glycerol kinase"/>
    <property type="match status" value="1"/>
</dbReference>
<feature type="binding site" evidence="9">
    <location>
        <position position="82"/>
    </location>
    <ligand>
        <name>glycerol</name>
        <dbReference type="ChEBI" id="CHEBI:17754"/>
    </ligand>
</feature>
<dbReference type="InterPro" id="IPR005999">
    <property type="entry name" value="Glycerol_kin"/>
</dbReference>
<organism evidence="13 14">
    <name type="scientific">Thermococcus celericrescens</name>
    <dbReference type="NCBI Taxonomy" id="227598"/>
    <lineage>
        <taxon>Archaea</taxon>
        <taxon>Methanobacteriati</taxon>
        <taxon>Methanobacteriota</taxon>
        <taxon>Thermococci</taxon>
        <taxon>Thermococcales</taxon>
        <taxon>Thermococcaceae</taxon>
        <taxon>Thermococcus</taxon>
    </lineage>
</organism>
<feature type="binding site" evidence="9">
    <location>
        <position position="406"/>
    </location>
    <ligand>
        <name>ADP</name>
        <dbReference type="ChEBI" id="CHEBI:456216"/>
    </ligand>
</feature>
<feature type="binding site" evidence="9">
    <location>
        <position position="14"/>
    </location>
    <ligand>
        <name>ATP</name>
        <dbReference type="ChEBI" id="CHEBI:30616"/>
    </ligand>
</feature>
<gene>
    <name evidence="9" type="primary">glpK</name>
    <name evidence="13" type="ORF">APY94_11920</name>
</gene>
<comment type="pathway">
    <text evidence="1 9">Polyol metabolism; glycerol degradation via glycerol kinase pathway; sn-glycerol 3-phosphate from glycerol: step 1/1.</text>
</comment>
<dbReference type="OrthoDB" id="26592at2157"/>
<keyword evidence="7 9" id="KW-0067">ATP-binding</keyword>
<comment type="catalytic activity">
    <reaction evidence="8 9">
        <text>glycerol + ATP = sn-glycerol 3-phosphate + ADP + H(+)</text>
        <dbReference type="Rhea" id="RHEA:21644"/>
        <dbReference type="ChEBI" id="CHEBI:15378"/>
        <dbReference type="ChEBI" id="CHEBI:17754"/>
        <dbReference type="ChEBI" id="CHEBI:30616"/>
        <dbReference type="ChEBI" id="CHEBI:57597"/>
        <dbReference type="ChEBI" id="CHEBI:456216"/>
        <dbReference type="EC" id="2.7.1.30"/>
    </reaction>
</comment>
<feature type="binding site" evidence="9">
    <location>
        <position position="13"/>
    </location>
    <ligand>
        <name>ATP</name>
        <dbReference type="ChEBI" id="CHEBI:30616"/>
    </ligand>
</feature>
<feature type="binding site" evidence="9">
    <location>
        <position position="12"/>
    </location>
    <ligand>
        <name>ATP</name>
        <dbReference type="ChEBI" id="CHEBI:30616"/>
    </ligand>
</feature>
<comment type="caution">
    <text evidence="13">The sequence shown here is derived from an EMBL/GenBank/DDBJ whole genome shotgun (WGS) entry which is preliminary data.</text>
</comment>
<keyword evidence="3 9" id="KW-0808">Transferase</keyword>
<keyword evidence="4 9" id="KW-0547">Nucleotide-binding</keyword>
<feature type="binding site" evidence="9">
    <location>
        <position position="132"/>
    </location>
    <ligand>
        <name>sn-glycerol 3-phosphate</name>
        <dbReference type="ChEBI" id="CHEBI:57597"/>
    </ligand>
</feature>
<keyword evidence="14" id="KW-1185">Reference proteome</keyword>
<dbReference type="PROSITE" id="PS00933">
    <property type="entry name" value="FGGY_KINASES_1"/>
    <property type="match status" value="1"/>
</dbReference>
<dbReference type="InterPro" id="IPR018485">
    <property type="entry name" value="FGGY_C"/>
</dbReference>
<keyword evidence="6 9" id="KW-0319">Glycerol metabolism</keyword>
<dbReference type="Gene3D" id="3.30.420.40">
    <property type="match status" value="2"/>
</dbReference>
<feature type="binding site" evidence="9">
    <location>
        <position position="402"/>
    </location>
    <ligand>
        <name>ADP</name>
        <dbReference type="ChEBI" id="CHEBI:456216"/>
    </ligand>
</feature>
<dbReference type="InterPro" id="IPR000577">
    <property type="entry name" value="Carb_kinase_FGGY"/>
</dbReference>
<evidence type="ECO:0000313" key="14">
    <source>
        <dbReference type="Proteomes" id="UP000053462"/>
    </source>
</evidence>
<dbReference type="RefSeq" id="WP_058939837.1">
    <property type="nucleotide sequence ID" value="NZ_LLYW01000050.1"/>
</dbReference>